<dbReference type="RefSeq" id="WP_072629133.1">
    <property type="nucleotide sequence ID" value="NZ_MLCB01000033.1"/>
</dbReference>
<gene>
    <name evidence="1" type="primary">ycgJ</name>
    <name evidence="1" type="ORF">PFRI_04490</name>
</gene>
<dbReference type="STRING" id="696762.PFRI_04490"/>
<keyword evidence="1" id="KW-0489">Methyltransferase</keyword>
<dbReference type="EC" id="2.1.1.-" evidence="1"/>
<dbReference type="EMBL" id="MLCB01000033">
    <property type="protein sequence ID" value="OJI95358.1"/>
    <property type="molecule type" value="Genomic_DNA"/>
</dbReference>
<dbReference type="CDD" id="cd02440">
    <property type="entry name" value="AdoMet_MTases"/>
    <property type="match status" value="1"/>
</dbReference>
<keyword evidence="1" id="KW-0808">Transferase</keyword>
<dbReference type="OrthoDB" id="5642573at2"/>
<dbReference type="InterPro" id="IPR029063">
    <property type="entry name" value="SAM-dependent_MTases_sf"/>
</dbReference>
<organism evidence="1 2">
    <name type="scientific">Planktotalea frisia</name>
    <dbReference type="NCBI Taxonomy" id="696762"/>
    <lineage>
        <taxon>Bacteria</taxon>
        <taxon>Pseudomonadati</taxon>
        <taxon>Pseudomonadota</taxon>
        <taxon>Alphaproteobacteria</taxon>
        <taxon>Rhodobacterales</taxon>
        <taxon>Paracoccaceae</taxon>
        <taxon>Planktotalea</taxon>
    </lineage>
</organism>
<dbReference type="SUPFAM" id="SSF53335">
    <property type="entry name" value="S-adenosyl-L-methionine-dependent methyltransferases"/>
    <property type="match status" value="1"/>
</dbReference>
<dbReference type="PANTHER" id="PTHR43861">
    <property type="entry name" value="TRANS-ACONITATE 2-METHYLTRANSFERASE-RELATED"/>
    <property type="match status" value="1"/>
</dbReference>
<dbReference type="GO" id="GO:0032259">
    <property type="term" value="P:methylation"/>
    <property type="evidence" value="ECO:0007669"/>
    <property type="project" value="UniProtKB-KW"/>
</dbReference>
<comment type="caution">
    <text evidence="1">The sequence shown here is derived from an EMBL/GenBank/DDBJ whole genome shotgun (WGS) entry which is preliminary data.</text>
</comment>
<name>A0A1L9P1H9_9RHOB</name>
<dbReference type="Pfam" id="PF13489">
    <property type="entry name" value="Methyltransf_23"/>
    <property type="match status" value="1"/>
</dbReference>
<keyword evidence="2" id="KW-1185">Reference proteome</keyword>
<evidence type="ECO:0000313" key="2">
    <source>
        <dbReference type="Proteomes" id="UP000184514"/>
    </source>
</evidence>
<sequence>MIDAARFWDKMAEKYSRDPIKDMDAYTYTLERTRSHLRTEDTVLEIGCGTGSTALLLANSVGTYHGTDISNEMIKIARRKVAESSVANLSFEAHPALEGIHVHDGLDAVMAFNLLHLLHDIPATLKAAHTALRPGGLFITKTPCLRDANWKIGLMLKLIPLAQKLGKAPFVQSFTVSAYDQMTEAAGFEIIECGNHPLSPPARYVVARKI</sequence>
<dbReference type="Gene3D" id="3.40.50.150">
    <property type="entry name" value="Vaccinia Virus protein VP39"/>
    <property type="match status" value="1"/>
</dbReference>
<proteinExistence type="predicted"/>
<evidence type="ECO:0000313" key="1">
    <source>
        <dbReference type="EMBL" id="OJI95358.1"/>
    </source>
</evidence>
<dbReference type="Proteomes" id="UP000184514">
    <property type="component" value="Unassembled WGS sequence"/>
</dbReference>
<protein>
    <submittedName>
        <fullName evidence="1">Putative methyltransferase YcgJ</fullName>
        <ecNumber evidence="1">2.1.1.-</ecNumber>
    </submittedName>
</protein>
<reference evidence="1 2" key="1">
    <citation type="submission" date="2016-10" db="EMBL/GenBank/DDBJ databases">
        <title>Genome sequence of Planktotalea frisia SH6-1.</title>
        <authorList>
            <person name="Poehlein A."/>
            <person name="Bakenhus I."/>
            <person name="Voget S."/>
            <person name="Brinkhoff T."/>
            <person name="Simon M."/>
        </authorList>
    </citation>
    <scope>NUCLEOTIDE SEQUENCE [LARGE SCALE GENOMIC DNA]</scope>
    <source>
        <strain evidence="1 2">SH6-1</strain>
    </source>
</reference>
<dbReference type="AlphaFoldDB" id="A0A1L9P1H9"/>
<dbReference type="GO" id="GO:0008168">
    <property type="term" value="F:methyltransferase activity"/>
    <property type="evidence" value="ECO:0007669"/>
    <property type="project" value="UniProtKB-KW"/>
</dbReference>
<accession>A0A1L9P1H9</accession>